<feature type="compositionally biased region" description="Basic and acidic residues" evidence="11">
    <location>
        <begin position="359"/>
        <end position="372"/>
    </location>
</feature>
<evidence type="ECO:0000259" key="12">
    <source>
        <dbReference type="PROSITE" id="PS50157"/>
    </source>
</evidence>
<dbReference type="EMBL" id="CAXAJV020001293">
    <property type="protein sequence ID" value="CAL7943978.1"/>
    <property type="molecule type" value="Genomic_DNA"/>
</dbReference>
<dbReference type="PANTHER" id="PTHR24381:SF393">
    <property type="entry name" value="CHROMATIN-LINKED ADAPTOR FOR MSL PROTEINS, ISOFORM B"/>
    <property type="match status" value="1"/>
</dbReference>
<dbReference type="InterPro" id="IPR012934">
    <property type="entry name" value="Znf_AD"/>
</dbReference>
<dbReference type="Pfam" id="PF05485">
    <property type="entry name" value="THAP"/>
    <property type="match status" value="1"/>
</dbReference>
<dbReference type="Pfam" id="PF00096">
    <property type="entry name" value="zf-C2H2"/>
    <property type="match status" value="2"/>
</dbReference>
<evidence type="ECO:0000256" key="3">
    <source>
        <dbReference type="ARBA" id="ARBA00022737"/>
    </source>
</evidence>
<dbReference type="PANTHER" id="PTHR24381">
    <property type="entry name" value="ZINC FINGER PROTEIN"/>
    <property type="match status" value="1"/>
</dbReference>
<evidence type="ECO:0000256" key="4">
    <source>
        <dbReference type="ARBA" id="ARBA00022771"/>
    </source>
</evidence>
<dbReference type="InterPro" id="IPR036236">
    <property type="entry name" value="Znf_C2H2_sf"/>
</dbReference>
<comment type="subcellular location">
    <subcellularLocation>
        <location evidence="1">Nucleus</location>
    </subcellularLocation>
</comment>
<dbReference type="PROSITE" id="PS50950">
    <property type="entry name" value="ZF_THAP"/>
    <property type="match status" value="1"/>
</dbReference>
<feature type="binding site" evidence="10">
    <location>
        <position position="134"/>
    </location>
    <ligand>
        <name>Zn(2+)</name>
        <dbReference type="ChEBI" id="CHEBI:29105"/>
    </ligand>
</feature>
<dbReference type="SMART" id="SM00868">
    <property type="entry name" value="zf-AD"/>
    <property type="match status" value="1"/>
</dbReference>
<dbReference type="PROSITE" id="PS50157">
    <property type="entry name" value="ZINC_FINGER_C2H2_2"/>
    <property type="match status" value="3"/>
</dbReference>
<feature type="domain" description="THAP-type" evidence="13">
    <location>
        <begin position="1"/>
        <end position="85"/>
    </location>
</feature>
<dbReference type="Gene3D" id="3.30.160.60">
    <property type="entry name" value="Classic Zinc Finger"/>
    <property type="match status" value="2"/>
</dbReference>
<feature type="domain" description="C2H2-type" evidence="12">
    <location>
        <begin position="455"/>
        <end position="483"/>
    </location>
</feature>
<organism evidence="15 16">
    <name type="scientific">Xylocopa violacea</name>
    <name type="common">Violet carpenter bee</name>
    <name type="synonym">Apis violacea</name>
    <dbReference type="NCBI Taxonomy" id="135666"/>
    <lineage>
        <taxon>Eukaryota</taxon>
        <taxon>Metazoa</taxon>
        <taxon>Ecdysozoa</taxon>
        <taxon>Arthropoda</taxon>
        <taxon>Hexapoda</taxon>
        <taxon>Insecta</taxon>
        <taxon>Pterygota</taxon>
        <taxon>Neoptera</taxon>
        <taxon>Endopterygota</taxon>
        <taxon>Hymenoptera</taxon>
        <taxon>Apocrita</taxon>
        <taxon>Aculeata</taxon>
        <taxon>Apoidea</taxon>
        <taxon>Anthophila</taxon>
        <taxon>Apidae</taxon>
        <taxon>Xylocopa</taxon>
        <taxon>Xylocopa</taxon>
    </lineage>
</organism>
<dbReference type="SMART" id="SM00980">
    <property type="entry name" value="THAP"/>
    <property type="match status" value="1"/>
</dbReference>
<evidence type="ECO:0000256" key="5">
    <source>
        <dbReference type="ARBA" id="ARBA00022833"/>
    </source>
</evidence>
<sequence length="684" mass="78280">MEEVTKCRYIDCVDTREKEQILHELPVCDTGLCVRWLINSGHVDLIGSDLDALRSMKFFVCNNHFTEDCYLSKGTLKENAVPSPHWSSVSRTLRNLKTRRKIQLNGQESSMEEVATNQLVEKNDPSEFEVDQWCRTCATKKQNLISMTTKGKGTDMSLLSKLKLLIEIDDEDALPTKMCDECVDKLEQSFKFFQQIYVADNTLRHVFPNTRSSSVPRKPLYSIGEHMRNEQKEKEKAEQQQQQQLQERAPKITRGIFRRGRGRPRTRGYAARARARQRSAAISVTVEDPKLNDNVCESRVNETTLADESQNVTNNEEQQGNTVFSLLTDPCHSDEELAWSDVLKVMNDQRYRVTPRQESGMKLDEKVQKETETEATGTKTILQAETSEVSSKEEAKIEAEVVEAKLDVEVQPNTTNLTTENKIQRVRCEFCDEQFKLKSQLQTHLLTDHSQLSVYMCIDCLTCYESESLLSKHRSVRHGSQRYCCEHCQEEFLEKRILREHVSKCQSPETMHCSCDLCGLIFASKPDLIEHMKTHLENVVEPFHDKDFDVSKKATDNETSETSLKDIVQLAQDSECSSVVSSNIIVNSESKPDEKDNNANNSCSTFQASETAEPGWTGQESAVTCPDCNEQINDAVELSIHRMRRHSMNRKDTTCLLCDNKSFPSLEEYEQHVLDHCKRLRISP</sequence>
<evidence type="ECO:0000313" key="15">
    <source>
        <dbReference type="EMBL" id="CAL7943978.1"/>
    </source>
</evidence>
<keyword evidence="4 8" id="KW-0863">Zinc-finger</keyword>
<feature type="compositionally biased region" description="Polar residues" evidence="11">
    <location>
        <begin position="598"/>
        <end position="610"/>
    </location>
</feature>
<dbReference type="InterPro" id="IPR013087">
    <property type="entry name" value="Znf_C2H2_type"/>
</dbReference>
<feature type="region of interest" description="Disordered" evidence="11">
    <location>
        <begin position="587"/>
        <end position="620"/>
    </location>
</feature>
<feature type="binding site" evidence="10">
    <location>
        <position position="137"/>
    </location>
    <ligand>
        <name>Zn(2+)</name>
        <dbReference type="ChEBI" id="CHEBI:29105"/>
    </ligand>
</feature>
<dbReference type="SMART" id="SM00355">
    <property type="entry name" value="ZnF_C2H2"/>
    <property type="match status" value="6"/>
</dbReference>
<dbReference type="SUPFAM" id="SSF57716">
    <property type="entry name" value="Glucocorticoid receptor-like (DNA-binding domain)"/>
    <property type="match status" value="2"/>
</dbReference>
<dbReference type="Proteomes" id="UP001642520">
    <property type="component" value="Unassembled WGS sequence"/>
</dbReference>
<dbReference type="PROSITE" id="PS00028">
    <property type="entry name" value="ZINC_FINGER_C2H2_1"/>
    <property type="match status" value="4"/>
</dbReference>
<protein>
    <submittedName>
        <fullName evidence="15">Uncharacterized protein</fullName>
    </submittedName>
</protein>
<reference evidence="15 16" key="1">
    <citation type="submission" date="2024-08" db="EMBL/GenBank/DDBJ databases">
        <authorList>
            <person name="Will J Nash"/>
            <person name="Angela Man"/>
            <person name="Seanna McTaggart"/>
            <person name="Kendall Baker"/>
            <person name="Tom Barker"/>
            <person name="Leah Catchpole"/>
            <person name="Alex Durrant"/>
            <person name="Karim Gharbi"/>
            <person name="Naomi Irish"/>
            <person name="Gemy Kaithakottil"/>
            <person name="Debby Ku"/>
            <person name="Aaliyah Providence"/>
            <person name="Felix Shaw"/>
            <person name="David Swarbreck"/>
            <person name="Chris Watkins"/>
            <person name="Ann M. McCartney"/>
            <person name="Giulio Formenti"/>
            <person name="Alice Mouton"/>
            <person name="Noel Vella"/>
            <person name="Bjorn M von Reumont"/>
            <person name="Adriana Vella"/>
            <person name="Wilfried Haerty"/>
        </authorList>
    </citation>
    <scope>NUCLEOTIDE SEQUENCE [LARGE SCALE GENOMIC DNA]</scope>
</reference>
<evidence type="ECO:0000259" key="13">
    <source>
        <dbReference type="PROSITE" id="PS50950"/>
    </source>
</evidence>
<feature type="binding site" evidence="10">
    <location>
        <position position="179"/>
    </location>
    <ligand>
        <name>Zn(2+)</name>
        <dbReference type="ChEBI" id="CHEBI:29105"/>
    </ligand>
</feature>
<evidence type="ECO:0000256" key="7">
    <source>
        <dbReference type="ARBA" id="ARBA00023242"/>
    </source>
</evidence>
<keyword evidence="6 9" id="KW-0238">DNA-binding</keyword>
<feature type="region of interest" description="Disordered" evidence="11">
    <location>
        <begin position="357"/>
        <end position="377"/>
    </location>
</feature>
<evidence type="ECO:0000256" key="1">
    <source>
        <dbReference type="ARBA" id="ARBA00004123"/>
    </source>
</evidence>
<name>A0ABP1NSG8_XYLVO</name>
<comment type="caution">
    <text evidence="15">The sequence shown here is derived from an EMBL/GenBank/DDBJ whole genome shotgun (WGS) entry which is preliminary data.</text>
</comment>
<gene>
    <name evidence="15" type="ORF">XYLVIOL_LOCUS6410</name>
</gene>
<feature type="binding site" evidence="10">
    <location>
        <position position="182"/>
    </location>
    <ligand>
        <name>Zn(2+)</name>
        <dbReference type="ChEBI" id="CHEBI:29105"/>
    </ligand>
</feature>
<feature type="domain" description="C2H2-type" evidence="12">
    <location>
        <begin position="426"/>
        <end position="450"/>
    </location>
</feature>
<dbReference type="PROSITE" id="PS51915">
    <property type="entry name" value="ZAD"/>
    <property type="match status" value="1"/>
</dbReference>
<dbReference type="Pfam" id="PF07776">
    <property type="entry name" value="zf-AD"/>
    <property type="match status" value="1"/>
</dbReference>
<dbReference type="SUPFAM" id="SSF57667">
    <property type="entry name" value="beta-beta-alpha zinc fingers"/>
    <property type="match status" value="1"/>
</dbReference>
<dbReference type="Gene3D" id="3.40.1800.20">
    <property type="match status" value="1"/>
</dbReference>
<evidence type="ECO:0000256" key="11">
    <source>
        <dbReference type="SAM" id="MobiDB-lite"/>
    </source>
</evidence>
<feature type="region of interest" description="Disordered" evidence="11">
    <location>
        <begin position="228"/>
        <end position="247"/>
    </location>
</feature>
<keyword evidence="3" id="KW-0677">Repeat</keyword>
<keyword evidence="5 10" id="KW-0862">Zinc</keyword>
<feature type="domain" description="C2H2-type" evidence="12">
    <location>
        <begin position="513"/>
        <end position="535"/>
    </location>
</feature>
<evidence type="ECO:0000313" key="16">
    <source>
        <dbReference type="Proteomes" id="UP001642520"/>
    </source>
</evidence>
<evidence type="ECO:0000256" key="2">
    <source>
        <dbReference type="ARBA" id="ARBA00022723"/>
    </source>
</evidence>
<accession>A0ABP1NSG8</accession>
<proteinExistence type="predicted"/>
<evidence type="ECO:0000256" key="10">
    <source>
        <dbReference type="PROSITE-ProRule" id="PRU01263"/>
    </source>
</evidence>
<evidence type="ECO:0000256" key="8">
    <source>
        <dbReference type="PROSITE-ProRule" id="PRU00042"/>
    </source>
</evidence>
<feature type="domain" description="ZAD" evidence="14">
    <location>
        <begin position="132"/>
        <end position="206"/>
    </location>
</feature>
<keyword evidence="7" id="KW-0539">Nucleus</keyword>
<evidence type="ECO:0000259" key="14">
    <source>
        <dbReference type="PROSITE" id="PS51915"/>
    </source>
</evidence>
<evidence type="ECO:0000256" key="9">
    <source>
        <dbReference type="PROSITE-ProRule" id="PRU00309"/>
    </source>
</evidence>
<keyword evidence="16" id="KW-1185">Reference proteome</keyword>
<dbReference type="InterPro" id="IPR006612">
    <property type="entry name" value="THAP_Znf"/>
</dbReference>
<feature type="compositionally biased region" description="Basic and acidic residues" evidence="11">
    <location>
        <begin position="228"/>
        <end position="238"/>
    </location>
</feature>
<keyword evidence="2 10" id="KW-0479">Metal-binding</keyword>
<evidence type="ECO:0000256" key="6">
    <source>
        <dbReference type="ARBA" id="ARBA00023125"/>
    </source>
</evidence>